<dbReference type="InterPro" id="IPR016186">
    <property type="entry name" value="C-type_lectin-like/link_sf"/>
</dbReference>
<organism evidence="1">
    <name type="scientific">marine metagenome</name>
    <dbReference type="NCBI Taxonomy" id="408172"/>
    <lineage>
        <taxon>unclassified sequences</taxon>
        <taxon>metagenomes</taxon>
        <taxon>ecological metagenomes</taxon>
    </lineage>
</organism>
<feature type="non-terminal residue" evidence="1">
    <location>
        <position position="116"/>
    </location>
</feature>
<reference evidence="1" key="1">
    <citation type="submission" date="2018-05" db="EMBL/GenBank/DDBJ databases">
        <authorList>
            <person name="Lanie J.A."/>
            <person name="Ng W.-L."/>
            <person name="Kazmierczak K.M."/>
            <person name="Andrzejewski T.M."/>
            <person name="Davidsen T.M."/>
            <person name="Wayne K.J."/>
            <person name="Tettelin H."/>
            <person name="Glass J.I."/>
            <person name="Rusch D."/>
            <person name="Podicherti R."/>
            <person name="Tsui H.-C.T."/>
            <person name="Winkler M.E."/>
        </authorList>
    </citation>
    <scope>NUCLEOTIDE SEQUENCE</scope>
</reference>
<name>A0A382IB75_9ZZZZ</name>
<dbReference type="SUPFAM" id="SSF56436">
    <property type="entry name" value="C-type lectin-like"/>
    <property type="match status" value="1"/>
</dbReference>
<sequence length="116" mass="12192">VKKVFATLAALALLTALPVAGQSNNMSFFITSQGPGDGANLGGLTGADNHCQTLAYARGFGDAVWRAYLSAQARSGQEAVNARDRIGTGPWYNFSGDMIARDATDLHSDNANITKE</sequence>
<evidence type="ECO:0008006" key="2">
    <source>
        <dbReference type="Google" id="ProtNLM"/>
    </source>
</evidence>
<dbReference type="Gene3D" id="3.10.100.10">
    <property type="entry name" value="Mannose-Binding Protein A, subunit A"/>
    <property type="match status" value="1"/>
</dbReference>
<dbReference type="AlphaFoldDB" id="A0A382IB75"/>
<dbReference type="EMBL" id="UINC01066308">
    <property type="protein sequence ID" value="SVB96880.1"/>
    <property type="molecule type" value="Genomic_DNA"/>
</dbReference>
<dbReference type="InterPro" id="IPR016187">
    <property type="entry name" value="CTDL_fold"/>
</dbReference>
<protein>
    <recommendedName>
        <fullName evidence="2">Lectin</fullName>
    </recommendedName>
</protein>
<evidence type="ECO:0000313" key="1">
    <source>
        <dbReference type="EMBL" id="SVB96880.1"/>
    </source>
</evidence>
<feature type="non-terminal residue" evidence="1">
    <location>
        <position position="1"/>
    </location>
</feature>
<gene>
    <name evidence="1" type="ORF">METZ01_LOCUS249734</name>
</gene>
<proteinExistence type="predicted"/>
<accession>A0A382IB75</accession>